<keyword evidence="2 5" id="KW-0812">Transmembrane</keyword>
<dbReference type="EMBL" id="HBFA01038705">
    <property type="protein sequence ID" value="CAD8689952.1"/>
    <property type="molecule type" value="Transcribed_RNA"/>
</dbReference>
<evidence type="ECO:0000313" key="6">
    <source>
        <dbReference type="EMBL" id="CAD8689952.1"/>
    </source>
</evidence>
<sequence length="336" mass="36767">MVSSTVKVTAVISQIVLTSSIALLTHATKKDGQYTYSTITVQMFSELIKLAVSAFLLSLQYAFGNEMPRISLEPLRFAKACIPALFYFISNNVNFIIIRELDPVAFQILNNIKILTTAVLFKYMMHVDVSGLQWRMLFVLCAGSVTSQLGSCVDGIGGMKGTTLGYSLKVVNAVLTATATVYNEKFMKGNDDSIHFQNCQLYFFGLLFGMGATVNHFGWEALDVRLLTEGYDTAVVLLVMNYAFVGIATSAVVKYLDNMTKTFAANAAMFVVAIISIVFYNEQPTLQLFVGMFVAAVSVETYNRQQNFGPPPGLMPAQSVEKLSAVGADGKDKVQV</sequence>
<dbReference type="NCBIfam" id="TIGR00803">
    <property type="entry name" value="nst"/>
    <property type="match status" value="1"/>
</dbReference>
<feature type="transmembrane region" description="Helical" evidence="5">
    <location>
        <begin position="263"/>
        <end position="280"/>
    </location>
</feature>
<name>A0A7S0RXU2_9CHLO</name>
<reference evidence="6" key="1">
    <citation type="submission" date="2021-01" db="EMBL/GenBank/DDBJ databases">
        <authorList>
            <person name="Corre E."/>
            <person name="Pelletier E."/>
            <person name="Niang G."/>
            <person name="Scheremetjew M."/>
            <person name="Finn R."/>
            <person name="Kale V."/>
            <person name="Holt S."/>
            <person name="Cochrane G."/>
            <person name="Meng A."/>
            <person name="Brown T."/>
            <person name="Cohen L."/>
        </authorList>
    </citation>
    <scope>NUCLEOTIDE SEQUENCE</scope>
    <source>
        <strain evidence="6">CCMP722</strain>
    </source>
</reference>
<keyword evidence="3 5" id="KW-1133">Transmembrane helix</keyword>
<evidence type="ECO:0000256" key="3">
    <source>
        <dbReference type="ARBA" id="ARBA00022989"/>
    </source>
</evidence>
<evidence type="ECO:0000256" key="4">
    <source>
        <dbReference type="ARBA" id="ARBA00023136"/>
    </source>
</evidence>
<dbReference type="GO" id="GO:0000139">
    <property type="term" value="C:Golgi membrane"/>
    <property type="evidence" value="ECO:0007669"/>
    <property type="project" value="InterPro"/>
</dbReference>
<organism evidence="6">
    <name type="scientific">Pyramimonas obovata</name>
    <dbReference type="NCBI Taxonomy" id="1411642"/>
    <lineage>
        <taxon>Eukaryota</taxon>
        <taxon>Viridiplantae</taxon>
        <taxon>Chlorophyta</taxon>
        <taxon>Pyramimonadophyceae</taxon>
        <taxon>Pyramimonadales</taxon>
        <taxon>Pyramimonadaceae</taxon>
        <taxon>Pyramimonas</taxon>
        <taxon>Pyramimonas incertae sedis</taxon>
    </lineage>
</organism>
<feature type="transmembrane region" description="Helical" evidence="5">
    <location>
        <begin position="234"/>
        <end position="256"/>
    </location>
</feature>
<comment type="subcellular location">
    <subcellularLocation>
        <location evidence="1">Membrane</location>
        <topology evidence="1">Multi-pass membrane protein</topology>
    </subcellularLocation>
</comment>
<evidence type="ECO:0000256" key="2">
    <source>
        <dbReference type="ARBA" id="ARBA00022692"/>
    </source>
</evidence>
<proteinExistence type="predicted"/>
<accession>A0A7S0RXU2</accession>
<dbReference type="PIRSF" id="PIRSF005799">
    <property type="entry name" value="UDP-gal_transpt"/>
    <property type="match status" value="1"/>
</dbReference>
<dbReference type="GO" id="GO:0015165">
    <property type="term" value="F:pyrimidine nucleotide-sugar transmembrane transporter activity"/>
    <property type="evidence" value="ECO:0007669"/>
    <property type="project" value="InterPro"/>
</dbReference>
<keyword evidence="4 5" id="KW-0472">Membrane</keyword>
<dbReference type="InterPro" id="IPR007271">
    <property type="entry name" value="Nuc_sug_transpt"/>
</dbReference>
<dbReference type="PANTHER" id="PTHR10231">
    <property type="entry name" value="NUCLEOTIDE-SUGAR TRANSMEMBRANE TRANSPORTER"/>
    <property type="match status" value="1"/>
</dbReference>
<dbReference type="Pfam" id="PF04142">
    <property type="entry name" value="Nuc_sug_transp"/>
    <property type="match status" value="1"/>
</dbReference>
<evidence type="ECO:0000256" key="5">
    <source>
        <dbReference type="SAM" id="Phobius"/>
    </source>
</evidence>
<evidence type="ECO:0000256" key="1">
    <source>
        <dbReference type="ARBA" id="ARBA00004141"/>
    </source>
</evidence>
<evidence type="ECO:0008006" key="7">
    <source>
        <dbReference type="Google" id="ProtNLM"/>
    </source>
</evidence>
<dbReference type="AlphaFoldDB" id="A0A7S0RXU2"/>
<gene>
    <name evidence="6" type="ORF">POBO1169_LOCUS19359</name>
</gene>
<feature type="transmembrane region" description="Helical" evidence="5">
    <location>
        <begin position="202"/>
        <end position="222"/>
    </location>
</feature>
<protein>
    <recommendedName>
        <fullName evidence="7">CMP-sialic acid transporter</fullName>
    </recommendedName>
</protein>